<comment type="caution">
    <text evidence="7">The sequence shown here is derived from an EMBL/GenBank/DDBJ whole genome shotgun (WGS) entry which is preliminary data.</text>
</comment>
<dbReference type="InterPro" id="IPR045857">
    <property type="entry name" value="O16G_dom_2"/>
</dbReference>
<feature type="binding site" evidence="5">
    <location>
        <begin position="344"/>
        <end position="347"/>
    </location>
    <ligand>
        <name>substrate</name>
    </ligand>
</feature>
<dbReference type="Pfam" id="PF00128">
    <property type="entry name" value="Alpha-amylase"/>
    <property type="match status" value="1"/>
</dbReference>
<evidence type="ECO:0000313" key="7">
    <source>
        <dbReference type="EMBL" id="RPF20943.1"/>
    </source>
</evidence>
<feature type="binding site" evidence="5">
    <location>
        <position position="234"/>
    </location>
    <ligand>
        <name>substrate</name>
    </ligand>
</feature>
<dbReference type="GO" id="GO:0004645">
    <property type="term" value="F:1,4-alpha-oligoglucan phosphorylase activity"/>
    <property type="evidence" value="ECO:0007669"/>
    <property type="project" value="InterPro"/>
</dbReference>
<name>A0A3N4YJL9_9MICO</name>
<evidence type="ECO:0000313" key="8">
    <source>
        <dbReference type="Proteomes" id="UP000280501"/>
    </source>
</evidence>
<organism evidence="7 8">
    <name type="scientific">Myceligenerans xiligouense</name>
    <dbReference type="NCBI Taxonomy" id="253184"/>
    <lineage>
        <taxon>Bacteria</taxon>
        <taxon>Bacillati</taxon>
        <taxon>Actinomycetota</taxon>
        <taxon>Actinomycetes</taxon>
        <taxon>Micrococcales</taxon>
        <taxon>Promicromonosporaceae</taxon>
        <taxon>Myceligenerans</taxon>
    </lineage>
</organism>
<dbReference type="PANTHER" id="PTHR38784:SF1">
    <property type="entry name" value="SUCROSE PHOSPHORYLASE"/>
    <property type="match status" value="1"/>
</dbReference>
<evidence type="ECO:0000256" key="1">
    <source>
        <dbReference type="ARBA" id="ARBA00008452"/>
    </source>
</evidence>
<keyword evidence="3" id="KW-0808">Transferase</keyword>
<evidence type="ECO:0000256" key="4">
    <source>
        <dbReference type="PIRSR" id="PIRSR003059-1"/>
    </source>
</evidence>
<feature type="binding site" evidence="5">
    <location>
        <position position="52"/>
    </location>
    <ligand>
        <name>substrate</name>
    </ligand>
</feature>
<proteinExistence type="inferred from homology"/>
<dbReference type="Gene3D" id="3.90.400.10">
    <property type="entry name" value="Oligo-1,6-glucosidase, Domain 2"/>
    <property type="match status" value="1"/>
</dbReference>
<keyword evidence="2" id="KW-0328">Glycosyltransferase</keyword>
<gene>
    <name evidence="7" type="ORF">EDD34_1551</name>
</gene>
<dbReference type="InterPro" id="IPR016377">
    <property type="entry name" value="Sucrose_GGa_phosphorylase-rel"/>
</dbReference>
<reference evidence="7 8" key="1">
    <citation type="submission" date="2018-11" db="EMBL/GenBank/DDBJ databases">
        <title>Sequencing the genomes of 1000 actinobacteria strains.</title>
        <authorList>
            <person name="Klenk H.-P."/>
        </authorList>
    </citation>
    <scope>NUCLEOTIDE SEQUENCE [LARGE SCALE GENOMIC DNA]</scope>
    <source>
        <strain evidence="7 8">DSM 15700</strain>
    </source>
</reference>
<comment type="similarity">
    <text evidence="1">Belongs to the glycosyl hydrolase 13 family. Sucrose phosphorylase subfamily.</text>
</comment>
<evidence type="ECO:0000256" key="2">
    <source>
        <dbReference type="ARBA" id="ARBA00022676"/>
    </source>
</evidence>
<dbReference type="PANTHER" id="PTHR38784">
    <property type="entry name" value="SUCROSE PHOSPHORYLASE"/>
    <property type="match status" value="1"/>
</dbReference>
<feature type="active site" description="Nucleophile" evidence="4">
    <location>
        <position position="194"/>
    </location>
</feature>
<accession>A0A3N4YJL9</accession>
<feature type="binding site" evidence="5">
    <location>
        <begin position="192"/>
        <end position="194"/>
    </location>
    <ligand>
        <name>substrate</name>
    </ligand>
</feature>
<dbReference type="RefSeq" id="WP_123814045.1">
    <property type="nucleotide sequence ID" value="NZ_RKQZ01000001.1"/>
</dbReference>
<dbReference type="SUPFAM" id="SSF51445">
    <property type="entry name" value="(Trans)glycosidases"/>
    <property type="match status" value="1"/>
</dbReference>
<dbReference type="OrthoDB" id="9805159at2"/>
<feature type="binding site" evidence="5">
    <location>
        <position position="401"/>
    </location>
    <ligand>
        <name>substrate</name>
    </ligand>
</feature>
<protein>
    <submittedName>
        <fullName evidence="7">Sucrose phosphorylase</fullName>
    </submittedName>
</protein>
<dbReference type="Proteomes" id="UP000280501">
    <property type="component" value="Unassembled WGS sequence"/>
</dbReference>
<dbReference type="GO" id="GO:0005975">
    <property type="term" value="P:carbohydrate metabolic process"/>
    <property type="evidence" value="ECO:0007669"/>
    <property type="project" value="InterPro"/>
</dbReference>
<evidence type="ECO:0000256" key="3">
    <source>
        <dbReference type="ARBA" id="ARBA00022679"/>
    </source>
</evidence>
<dbReference type="InterPro" id="IPR022527">
    <property type="entry name" value="Sucrose_phospho"/>
</dbReference>
<feature type="binding site" evidence="5">
    <location>
        <begin position="291"/>
        <end position="292"/>
    </location>
    <ligand>
        <name>substrate</name>
    </ligand>
</feature>
<evidence type="ECO:0000259" key="6">
    <source>
        <dbReference type="SMART" id="SM00642"/>
    </source>
</evidence>
<keyword evidence="8" id="KW-1185">Reference proteome</keyword>
<feature type="domain" description="Glycosyl hydrolase family 13 catalytic" evidence="6">
    <location>
        <begin position="9"/>
        <end position="430"/>
    </location>
</feature>
<dbReference type="InterPro" id="IPR017853">
    <property type="entry name" value="GH"/>
</dbReference>
<feature type="binding site" evidence="5">
    <location>
        <position position="90"/>
    </location>
    <ligand>
        <name>substrate</name>
    </ligand>
</feature>
<dbReference type="PIRSF" id="PIRSF003059">
    <property type="entry name" value="Sucrose_phosphorylase"/>
    <property type="match status" value="1"/>
</dbReference>
<dbReference type="SMART" id="SM00642">
    <property type="entry name" value="Aamy"/>
    <property type="match status" value="1"/>
</dbReference>
<sequence length="496" mass="53811">MTEIPDGPQLITYADRLGGDVPRLTALLEGPLAGVFTGVHVLPYYTPYDGADAGFDPEDHAQVDPRLGTWTDVRRLGEHHAVMSDVIVNHVSARSARFRDVVARGDSSPWAPMFLTLSSVFPEGASEADLARIYRPRPGLPFTTMVLGGRRRLVWTTFTPDQVDIDLRTPQAWEYLTGVIDALTGAGVSMLRLDAVGYTGKEAGTDCFMTDSTSGYTRRILDLAHARGATVLLEIHGHHTQQIEIARTVDLVYDFALPPLVLHALHAQDLGPLGTWLGIRPANAVTVLDTHDGIGIVDVGPSDLRPGEPGLLLPEQIDALVEHIHDASGGSSRQATGAAASNLDLYQVNCTFYDALGRDDRRYLLARLIQLVLPGIPQVYYVGLLAGGNDMELLAATGVGRDVNRHHYTPQEVDEALGRPVVRAQLDALRLRRDHPAFRGAFSYSAAGTRAALSWELSPGGETHRVVLELDVRDASFALRATRGGEEHTVLDESAV</sequence>
<dbReference type="InterPro" id="IPR006047">
    <property type="entry name" value="GH13_cat_dom"/>
</dbReference>
<evidence type="ECO:0000256" key="5">
    <source>
        <dbReference type="PIRSR" id="PIRSR003059-2"/>
    </source>
</evidence>
<dbReference type="Gene3D" id="3.20.20.80">
    <property type="entry name" value="Glycosidases"/>
    <property type="match status" value="1"/>
</dbReference>
<dbReference type="EMBL" id="RKQZ01000001">
    <property type="protein sequence ID" value="RPF20943.1"/>
    <property type="molecule type" value="Genomic_DNA"/>
</dbReference>
<dbReference type="NCBIfam" id="TIGR03852">
    <property type="entry name" value="sucrose_gtfA"/>
    <property type="match status" value="1"/>
</dbReference>
<feature type="active site" description="Proton donor" evidence="4">
    <location>
        <position position="234"/>
    </location>
</feature>
<dbReference type="AlphaFoldDB" id="A0A3N4YJL9"/>